<evidence type="ECO:0000313" key="3">
    <source>
        <dbReference type="EMBL" id="CAD8730516.1"/>
    </source>
</evidence>
<keyword evidence="2" id="KW-1133">Transmembrane helix</keyword>
<keyword evidence="2" id="KW-0812">Transmembrane</keyword>
<evidence type="ECO:0000256" key="1">
    <source>
        <dbReference type="SAM" id="MobiDB-lite"/>
    </source>
</evidence>
<feature type="region of interest" description="Disordered" evidence="1">
    <location>
        <begin position="1"/>
        <end position="31"/>
    </location>
</feature>
<feature type="compositionally biased region" description="Low complexity" evidence="1">
    <location>
        <begin position="9"/>
        <end position="28"/>
    </location>
</feature>
<protein>
    <submittedName>
        <fullName evidence="3">Uncharacterized protein</fullName>
    </submittedName>
</protein>
<organism evidence="3">
    <name type="scientific">Chrysocystis fragilis</name>
    <dbReference type="NCBI Taxonomy" id="1411660"/>
    <lineage>
        <taxon>Eukaryota</taxon>
        <taxon>Sar</taxon>
        <taxon>Stramenopiles</taxon>
        <taxon>Ochrophyta</taxon>
        <taxon>Pelagophyceae</taxon>
        <taxon>Sarcinochrysidales</taxon>
        <taxon>Chrysocystaceae</taxon>
        <taxon>Chrysocystis</taxon>
    </lineage>
</organism>
<dbReference type="EMBL" id="HBFH01000288">
    <property type="protein sequence ID" value="CAD8730516.1"/>
    <property type="molecule type" value="Transcribed_RNA"/>
</dbReference>
<evidence type="ECO:0000256" key="2">
    <source>
        <dbReference type="SAM" id="Phobius"/>
    </source>
</evidence>
<reference evidence="3" key="1">
    <citation type="submission" date="2021-01" db="EMBL/GenBank/DDBJ databases">
        <authorList>
            <person name="Corre E."/>
            <person name="Pelletier E."/>
            <person name="Niang G."/>
            <person name="Scheremetjew M."/>
            <person name="Finn R."/>
            <person name="Kale V."/>
            <person name="Holt S."/>
            <person name="Cochrane G."/>
            <person name="Meng A."/>
            <person name="Brown T."/>
            <person name="Cohen L."/>
        </authorList>
    </citation>
    <scope>NUCLEOTIDE SEQUENCE</scope>
    <source>
        <strain evidence="3">CCMP3189</strain>
    </source>
</reference>
<accession>A0A7S0XQY2</accession>
<name>A0A7S0XQY2_9STRA</name>
<keyword evidence="2" id="KW-0472">Membrane</keyword>
<feature type="transmembrane region" description="Helical" evidence="2">
    <location>
        <begin position="43"/>
        <end position="63"/>
    </location>
</feature>
<dbReference type="AlphaFoldDB" id="A0A7S0XQY2"/>
<sequence>MTTSMAEMPPDSGDDPLPSSGPGASPCLDPRRRPPPTLPICPFVPLFIFSICLPACLSACLSVREGLVLRCARRRDGHRPFLSLLPVHRWTIFWIETPRRSTPPRLARSRD</sequence>
<proteinExistence type="predicted"/>
<gene>
    <name evidence="3" type="ORF">CFRA1165_LOCUS205</name>
</gene>